<keyword evidence="1" id="KW-0812">Transmembrane</keyword>
<proteinExistence type="predicted"/>
<dbReference type="Proteomes" id="UP000503540">
    <property type="component" value="Chromosome"/>
</dbReference>
<name>A0A6G9Y5C6_9NOCA</name>
<protein>
    <recommendedName>
        <fullName evidence="4">DUF3159 domain-containing protein</fullName>
    </recommendedName>
</protein>
<keyword evidence="3" id="KW-1185">Reference proteome</keyword>
<evidence type="ECO:0008006" key="4">
    <source>
        <dbReference type="Google" id="ProtNLM"/>
    </source>
</evidence>
<evidence type="ECO:0000313" key="2">
    <source>
        <dbReference type="EMBL" id="QIS08438.1"/>
    </source>
</evidence>
<feature type="transmembrane region" description="Helical" evidence="1">
    <location>
        <begin position="106"/>
        <end position="125"/>
    </location>
</feature>
<dbReference type="AlphaFoldDB" id="A0A6G9Y5C6"/>
<feature type="transmembrane region" description="Helical" evidence="1">
    <location>
        <begin position="46"/>
        <end position="65"/>
    </location>
</feature>
<reference evidence="2 3" key="1">
    <citation type="journal article" date="2019" name="ACS Chem. Biol.">
        <title>Identification and Mobilization of a Cryptic Antibiotic Biosynthesis Gene Locus from a Human-Pathogenic Nocardia Isolate.</title>
        <authorList>
            <person name="Herisse M."/>
            <person name="Ishida K."/>
            <person name="Porter J.L."/>
            <person name="Howden B."/>
            <person name="Hertweck C."/>
            <person name="Stinear T.P."/>
            <person name="Pidot S.J."/>
        </authorList>
    </citation>
    <scope>NUCLEOTIDE SEQUENCE [LARGE SCALE GENOMIC DNA]</scope>
    <source>
        <strain evidence="2 3">AUSMDU00012717</strain>
    </source>
</reference>
<feature type="transmembrane region" description="Helical" evidence="1">
    <location>
        <begin position="190"/>
        <end position="212"/>
    </location>
</feature>
<evidence type="ECO:0000313" key="3">
    <source>
        <dbReference type="Proteomes" id="UP000503540"/>
    </source>
</evidence>
<keyword evidence="1" id="KW-0472">Membrane</keyword>
<gene>
    <name evidence="2" type="ORF">F5544_02590</name>
</gene>
<dbReference type="EMBL" id="CP046172">
    <property type="protein sequence ID" value="QIS08438.1"/>
    <property type="molecule type" value="Genomic_DNA"/>
</dbReference>
<dbReference type="KEGG" id="nah:F5544_02590"/>
<feature type="transmembrane region" description="Helical" evidence="1">
    <location>
        <begin position="77"/>
        <end position="94"/>
    </location>
</feature>
<dbReference type="RefSeq" id="WP_167471679.1">
    <property type="nucleotide sequence ID" value="NZ_CP046172.1"/>
</dbReference>
<evidence type="ECO:0000256" key="1">
    <source>
        <dbReference type="SAM" id="Phobius"/>
    </source>
</evidence>
<dbReference type="NCBIfam" id="NF041646">
    <property type="entry name" value="VC0807_fam"/>
    <property type="match status" value="1"/>
</dbReference>
<organism evidence="2 3">
    <name type="scientific">Nocardia arthritidis</name>
    <dbReference type="NCBI Taxonomy" id="228602"/>
    <lineage>
        <taxon>Bacteria</taxon>
        <taxon>Bacillati</taxon>
        <taxon>Actinomycetota</taxon>
        <taxon>Actinomycetes</taxon>
        <taxon>Mycobacteriales</taxon>
        <taxon>Nocardiaceae</taxon>
        <taxon>Nocardia</taxon>
    </lineage>
</organism>
<sequence>MTTTSTEPEQVVANPMRPNLLTMLRPMALDIGLPLIAYYGTTALGYSDFTGLLAGTVFSGGLLGYQAIRARKLDGMSVLMLAIFAFGLATSLITGDPRMMIVKDSAGTLTAGVAILVSALIGRPLTYYGAHKAISTRGPEALAAFEEKYRTIPAVRRSFVHVGYLWGVGLSAEAVLRVVLAFQLPVHTMVWLSTVLMVATMTGLMVVSIMVGKRNRDR</sequence>
<keyword evidence="1" id="KW-1133">Transmembrane helix</keyword>
<accession>A0A6G9Y5C6</accession>
<feature type="transmembrane region" description="Helical" evidence="1">
    <location>
        <begin position="164"/>
        <end position="184"/>
    </location>
</feature>